<feature type="transmembrane region" description="Helical" evidence="6">
    <location>
        <begin position="372"/>
        <end position="395"/>
    </location>
</feature>
<dbReference type="PROSITE" id="PS50850">
    <property type="entry name" value="MFS"/>
    <property type="match status" value="1"/>
</dbReference>
<keyword evidence="3 6" id="KW-1133">Transmembrane helix</keyword>
<proteinExistence type="inferred from homology"/>
<dbReference type="InterPro" id="IPR000849">
    <property type="entry name" value="Sugar_P_transporter"/>
</dbReference>
<dbReference type="InterPro" id="IPR050382">
    <property type="entry name" value="MFS_Na/Anion_cotransporter"/>
</dbReference>
<evidence type="ECO:0000256" key="5">
    <source>
        <dbReference type="ARBA" id="ARBA00038514"/>
    </source>
</evidence>
<comment type="caution">
    <text evidence="8">The sequence shown here is derived from an EMBL/GenBank/DDBJ whole genome shotgun (WGS) entry which is preliminary data.</text>
</comment>
<evidence type="ECO:0000256" key="1">
    <source>
        <dbReference type="ARBA" id="ARBA00004141"/>
    </source>
</evidence>
<protein>
    <submittedName>
        <fullName evidence="8">MFS transporter</fullName>
    </submittedName>
</protein>
<dbReference type="PIRSF" id="PIRSF002808">
    <property type="entry name" value="Hexose_phosphate_transp"/>
    <property type="match status" value="1"/>
</dbReference>
<comment type="subcellular location">
    <subcellularLocation>
        <location evidence="1">Membrane</location>
        <topology evidence="1">Multi-pass membrane protein</topology>
    </subcellularLocation>
</comment>
<evidence type="ECO:0000256" key="4">
    <source>
        <dbReference type="ARBA" id="ARBA00023136"/>
    </source>
</evidence>
<dbReference type="PANTHER" id="PTHR11662">
    <property type="entry name" value="SOLUTE CARRIER FAMILY 17"/>
    <property type="match status" value="1"/>
</dbReference>
<feature type="transmembrane region" description="Helical" evidence="6">
    <location>
        <begin position="314"/>
        <end position="332"/>
    </location>
</feature>
<dbReference type="SUPFAM" id="SSF103473">
    <property type="entry name" value="MFS general substrate transporter"/>
    <property type="match status" value="1"/>
</dbReference>
<keyword evidence="2 6" id="KW-0812">Transmembrane</keyword>
<feature type="transmembrane region" description="Helical" evidence="6">
    <location>
        <begin position="282"/>
        <end position="302"/>
    </location>
</feature>
<comment type="similarity">
    <text evidence="5">Belongs to the major facilitator superfamily. Phthalate permease family.</text>
</comment>
<feature type="transmembrane region" description="Helical" evidence="6">
    <location>
        <begin position="145"/>
        <end position="167"/>
    </location>
</feature>
<dbReference type="InterPro" id="IPR011701">
    <property type="entry name" value="MFS"/>
</dbReference>
<evidence type="ECO:0000259" key="7">
    <source>
        <dbReference type="PROSITE" id="PS50850"/>
    </source>
</evidence>
<feature type="transmembrane region" description="Helical" evidence="6">
    <location>
        <begin position="401"/>
        <end position="423"/>
    </location>
</feature>
<dbReference type="CDD" id="cd17319">
    <property type="entry name" value="MFS_ExuT_GudP_like"/>
    <property type="match status" value="1"/>
</dbReference>
<evidence type="ECO:0000313" key="9">
    <source>
        <dbReference type="Proteomes" id="UP000247483"/>
    </source>
</evidence>
<gene>
    <name evidence="8" type="ORF">DKK79_02805</name>
</gene>
<dbReference type="EMBL" id="QGLP01000004">
    <property type="protein sequence ID" value="PXZ05623.1"/>
    <property type="molecule type" value="Genomic_DNA"/>
</dbReference>
<dbReference type="InterPro" id="IPR036259">
    <property type="entry name" value="MFS_trans_sf"/>
</dbReference>
<name>A0A2V4DZF3_9GAMM</name>
<feature type="domain" description="Major facilitator superfamily (MFS) profile" evidence="7">
    <location>
        <begin position="10"/>
        <end position="427"/>
    </location>
</feature>
<dbReference type="Pfam" id="PF07690">
    <property type="entry name" value="MFS_1"/>
    <property type="match status" value="1"/>
</dbReference>
<feature type="transmembrane region" description="Helical" evidence="6">
    <location>
        <begin position="105"/>
        <end position="124"/>
    </location>
</feature>
<organism evidence="8 9">
    <name type="scientific">Gilliamella apicola</name>
    <dbReference type="NCBI Taxonomy" id="1196095"/>
    <lineage>
        <taxon>Bacteria</taxon>
        <taxon>Pseudomonadati</taxon>
        <taxon>Pseudomonadota</taxon>
        <taxon>Gammaproteobacteria</taxon>
        <taxon>Orbales</taxon>
        <taxon>Orbaceae</taxon>
        <taxon>Gilliamella</taxon>
    </lineage>
</organism>
<evidence type="ECO:0000313" key="8">
    <source>
        <dbReference type="EMBL" id="PXZ05623.1"/>
    </source>
</evidence>
<dbReference type="RefSeq" id="WP_110422747.1">
    <property type="nucleotide sequence ID" value="NZ_QGLP01000004.1"/>
</dbReference>
<dbReference type="GO" id="GO:0022857">
    <property type="term" value="F:transmembrane transporter activity"/>
    <property type="evidence" value="ECO:0007669"/>
    <property type="project" value="InterPro"/>
</dbReference>
<feature type="transmembrane region" description="Helical" evidence="6">
    <location>
        <begin position="47"/>
        <end position="68"/>
    </location>
</feature>
<sequence length="435" mass="47890">MKATKSRYFVLVLLFIVTAINYMDRANLSVAGTSIQAEFSLTPAQLGLLFSMFTWAYVLSQIPVGYILDRIGVRKLYGCAIILWSIFTLLMGIASNHIFTTAASSFLFLLLCRSLIGVAEAPSFPANTKIISTWFPTQERASATALYACAQYIGLAGLTPILAFVVANYGWEMSFYVCGVVGILFGIYWLIRYRDPLDSKRTNQLEIDYIKQGGGLGQAKKKQEKVEWKEISYVLKQRNFLGLCIAQFALNSTLYFFLTWFIVYLEKGLHLSISKAGIGAMFPYIMAMIGLLCSGFVSDALMKRGKSRTFSRKLPSILGLGFAGVMCLANFFEDYPAIAIGLLSFAFFANAFANIGWVLLSDIVPAKVMGTVGGFFNIAGNCAGIITPIIMGLILQYTNSFAYAMCYISAVSLIGALAHIFVIKKLETIEIPQGL</sequence>
<keyword evidence="4 6" id="KW-0472">Membrane</keyword>
<feature type="transmembrane region" description="Helical" evidence="6">
    <location>
        <begin position="240"/>
        <end position="262"/>
    </location>
</feature>
<evidence type="ECO:0000256" key="6">
    <source>
        <dbReference type="SAM" id="Phobius"/>
    </source>
</evidence>
<feature type="transmembrane region" description="Helical" evidence="6">
    <location>
        <begin position="173"/>
        <end position="191"/>
    </location>
</feature>
<dbReference type="PANTHER" id="PTHR11662:SF333">
    <property type="entry name" value="D-GALACTONATE TRANSPORTER"/>
    <property type="match status" value="1"/>
</dbReference>
<dbReference type="AlphaFoldDB" id="A0A2V4DZF3"/>
<feature type="transmembrane region" description="Helical" evidence="6">
    <location>
        <begin position="338"/>
        <end position="360"/>
    </location>
</feature>
<dbReference type="Gene3D" id="1.20.1250.20">
    <property type="entry name" value="MFS general substrate transporter like domains"/>
    <property type="match status" value="2"/>
</dbReference>
<evidence type="ECO:0000256" key="2">
    <source>
        <dbReference type="ARBA" id="ARBA00022692"/>
    </source>
</evidence>
<feature type="transmembrane region" description="Helical" evidence="6">
    <location>
        <begin position="80"/>
        <end position="99"/>
    </location>
</feature>
<reference evidence="8 9" key="1">
    <citation type="submission" date="2018-05" db="EMBL/GenBank/DDBJ databases">
        <title>Reference genomes for bee gut microbiota database.</title>
        <authorList>
            <person name="Ellegaard K.M."/>
        </authorList>
    </citation>
    <scope>NUCLEOTIDE SEQUENCE [LARGE SCALE GENOMIC DNA]</scope>
    <source>
        <strain evidence="8 9">ESL0177</strain>
    </source>
</reference>
<dbReference type="GO" id="GO:0016020">
    <property type="term" value="C:membrane"/>
    <property type="evidence" value="ECO:0007669"/>
    <property type="project" value="UniProtKB-SubCell"/>
</dbReference>
<evidence type="ECO:0000256" key="3">
    <source>
        <dbReference type="ARBA" id="ARBA00022989"/>
    </source>
</evidence>
<dbReference type="InterPro" id="IPR020846">
    <property type="entry name" value="MFS_dom"/>
</dbReference>
<accession>A0A2V4DZF3</accession>
<dbReference type="Proteomes" id="UP000247483">
    <property type="component" value="Unassembled WGS sequence"/>
</dbReference>